<dbReference type="PANTHER" id="PTHR32089">
    <property type="entry name" value="METHYL-ACCEPTING CHEMOTAXIS PROTEIN MCPB"/>
    <property type="match status" value="1"/>
</dbReference>
<keyword evidence="2" id="KW-1003">Cell membrane</keyword>
<accession>A0A9D2F600</accession>
<dbReference type="Gene3D" id="1.10.287.950">
    <property type="entry name" value="Methyl-accepting chemotaxis protein"/>
    <property type="match status" value="1"/>
</dbReference>
<keyword evidence="4 9" id="KW-0812">Transmembrane</keyword>
<feature type="transmembrane region" description="Helical" evidence="9">
    <location>
        <begin position="280"/>
        <end position="306"/>
    </location>
</feature>
<feature type="transmembrane region" description="Helical" evidence="9">
    <location>
        <begin position="12"/>
        <end position="34"/>
    </location>
</feature>
<dbReference type="Pfam" id="PF00015">
    <property type="entry name" value="MCPsignal"/>
    <property type="match status" value="1"/>
</dbReference>
<evidence type="ECO:0000256" key="7">
    <source>
        <dbReference type="ARBA" id="ARBA00023224"/>
    </source>
</evidence>
<evidence type="ECO:0000256" key="2">
    <source>
        <dbReference type="ARBA" id="ARBA00022475"/>
    </source>
</evidence>
<sequence length="694" mass="77717">MKKKTRKKSISLTVVLTLLMISLLPILAMFFTSFRTSTNLLKERNKVSQETGTLSVLEAKENIFIDTYDNIEKMIKLPVFSKKFDHKEITKMLPYLGIDDTNMIQIIFATTDGEYSSLNLQNKNFDPRTRIWYKLAMENKGKTVRTDPYESSDGTGYVNTVARAFVNEKGEWGVLGIDVSYDRVNKLIKTTTVGNTGVIYLVSDTGIVIGSSDDKAMGADLSKEKYFKEIQSSKNKNGFLEYSNEGDDSDIYYDKGTTDSTSWAFVRIDKNEYSAELRSLLINSVFVLLVMVLLTVLISSIIVYIMRAMILVFTDKFNQIGQGKLNLITDTSEILTANNKESKFKKRRFSLKALSENFASPKENGHEIQRLAQHYNEMVLSIRKIIQRVQSESKHVSSMSESLFDLSKQTNSATEEVAETISGIAAVTSSQAQETEASVTQVHNLSEVITELQTNIVSMNKESKQSITINQQSMEIMDEVNINWNSELSHMSELMSNMNGMNHDIQNINKIINVINDISYQTNLLALNASIEAARAGESGKGFAVVATEIRQLAEQSKNSTIEIETIIAKIQTQSNQMVQQTSQSLSGGEKQSQLIQDAIVSSLEVFERNNSLISGVEQVKEAMERMIQIQRNVSENLENISASTEENAAGTQEVSANAEEVLATMEEFIGHVDELRSISVGLKKLTDQFEMNN</sequence>
<evidence type="ECO:0000256" key="3">
    <source>
        <dbReference type="ARBA" id="ARBA00022500"/>
    </source>
</evidence>
<keyword evidence="6 9" id="KW-0472">Membrane</keyword>
<dbReference type="InterPro" id="IPR029151">
    <property type="entry name" value="Sensor-like_sf"/>
</dbReference>
<dbReference type="InterPro" id="IPR004089">
    <property type="entry name" value="MCPsignal_dom"/>
</dbReference>
<feature type="domain" description="Methyl-accepting transducer" evidence="10">
    <location>
        <begin position="406"/>
        <end position="663"/>
    </location>
</feature>
<evidence type="ECO:0000256" key="4">
    <source>
        <dbReference type="ARBA" id="ARBA00022692"/>
    </source>
</evidence>
<evidence type="ECO:0000256" key="6">
    <source>
        <dbReference type="ARBA" id="ARBA00023136"/>
    </source>
</evidence>
<dbReference type="Proteomes" id="UP000824063">
    <property type="component" value="Unassembled WGS sequence"/>
</dbReference>
<reference evidence="11" key="2">
    <citation type="submission" date="2021-04" db="EMBL/GenBank/DDBJ databases">
        <authorList>
            <person name="Gilroy R."/>
        </authorList>
    </citation>
    <scope>NUCLEOTIDE SEQUENCE</scope>
    <source>
        <strain evidence="11">CHK172-16539</strain>
    </source>
</reference>
<evidence type="ECO:0000259" key="10">
    <source>
        <dbReference type="PROSITE" id="PS50111"/>
    </source>
</evidence>
<dbReference type="SUPFAM" id="SSF58104">
    <property type="entry name" value="Methyl-accepting chemotaxis protein (MCP) signaling domain"/>
    <property type="match status" value="1"/>
</dbReference>
<gene>
    <name evidence="11" type="ORF">IAA20_01830</name>
</gene>
<evidence type="ECO:0000256" key="9">
    <source>
        <dbReference type="SAM" id="Phobius"/>
    </source>
</evidence>
<comment type="subcellular location">
    <subcellularLocation>
        <location evidence="1">Cell membrane</location>
        <topology evidence="1">Multi-pass membrane protein</topology>
    </subcellularLocation>
</comment>
<keyword evidence="3" id="KW-0145">Chemotaxis</keyword>
<dbReference type="Pfam" id="PF02743">
    <property type="entry name" value="dCache_1"/>
    <property type="match status" value="1"/>
</dbReference>
<name>A0A9D2F600_9ENTE</name>
<dbReference type="PROSITE" id="PS50111">
    <property type="entry name" value="CHEMOTAXIS_TRANSDUC_2"/>
    <property type="match status" value="1"/>
</dbReference>
<evidence type="ECO:0000313" key="11">
    <source>
        <dbReference type="EMBL" id="HIZ52668.1"/>
    </source>
</evidence>
<dbReference type="SUPFAM" id="SSF103190">
    <property type="entry name" value="Sensory domain-like"/>
    <property type="match status" value="1"/>
</dbReference>
<dbReference type="Gene3D" id="3.30.450.20">
    <property type="entry name" value="PAS domain"/>
    <property type="match status" value="2"/>
</dbReference>
<comment type="caution">
    <text evidence="11">The sequence shown here is derived from an EMBL/GenBank/DDBJ whole genome shotgun (WGS) entry which is preliminary data.</text>
</comment>
<dbReference type="AlphaFoldDB" id="A0A9D2F600"/>
<keyword evidence="7 8" id="KW-0807">Transducer</keyword>
<keyword evidence="5 9" id="KW-1133">Transmembrane helix</keyword>
<organism evidence="11 12">
    <name type="scientific">Candidatus Enterococcus avicola</name>
    <dbReference type="NCBI Taxonomy" id="2838561"/>
    <lineage>
        <taxon>Bacteria</taxon>
        <taxon>Bacillati</taxon>
        <taxon>Bacillota</taxon>
        <taxon>Bacilli</taxon>
        <taxon>Lactobacillales</taxon>
        <taxon>Enterococcaceae</taxon>
        <taxon>Enterococcus</taxon>
    </lineage>
</organism>
<dbReference type="GO" id="GO:0006935">
    <property type="term" value="P:chemotaxis"/>
    <property type="evidence" value="ECO:0007669"/>
    <property type="project" value="UniProtKB-KW"/>
</dbReference>
<evidence type="ECO:0000313" key="12">
    <source>
        <dbReference type="Proteomes" id="UP000824063"/>
    </source>
</evidence>
<protein>
    <submittedName>
        <fullName evidence="11">Methyl-accepting chemotaxis protein</fullName>
    </submittedName>
</protein>
<dbReference type="GO" id="GO:0005886">
    <property type="term" value="C:plasma membrane"/>
    <property type="evidence" value="ECO:0007669"/>
    <property type="project" value="UniProtKB-SubCell"/>
</dbReference>
<evidence type="ECO:0000256" key="1">
    <source>
        <dbReference type="ARBA" id="ARBA00004651"/>
    </source>
</evidence>
<proteinExistence type="predicted"/>
<dbReference type="PANTHER" id="PTHR32089:SF114">
    <property type="entry name" value="METHYL-ACCEPTING CHEMOTAXIS PROTEIN MCPB"/>
    <property type="match status" value="1"/>
</dbReference>
<dbReference type="EMBL" id="DXBN01000044">
    <property type="protein sequence ID" value="HIZ52668.1"/>
    <property type="molecule type" value="Genomic_DNA"/>
</dbReference>
<evidence type="ECO:0000256" key="5">
    <source>
        <dbReference type="ARBA" id="ARBA00022989"/>
    </source>
</evidence>
<dbReference type="GO" id="GO:0007165">
    <property type="term" value="P:signal transduction"/>
    <property type="evidence" value="ECO:0007669"/>
    <property type="project" value="UniProtKB-KW"/>
</dbReference>
<dbReference type="InterPro" id="IPR033479">
    <property type="entry name" value="dCache_1"/>
</dbReference>
<dbReference type="SMART" id="SM00283">
    <property type="entry name" value="MA"/>
    <property type="match status" value="1"/>
</dbReference>
<evidence type="ECO:0000256" key="8">
    <source>
        <dbReference type="PROSITE-ProRule" id="PRU00284"/>
    </source>
</evidence>
<reference evidence="11" key="1">
    <citation type="journal article" date="2021" name="PeerJ">
        <title>Extensive microbial diversity within the chicken gut microbiome revealed by metagenomics and culture.</title>
        <authorList>
            <person name="Gilroy R."/>
            <person name="Ravi A."/>
            <person name="Getino M."/>
            <person name="Pursley I."/>
            <person name="Horton D.L."/>
            <person name="Alikhan N.F."/>
            <person name="Baker D."/>
            <person name="Gharbi K."/>
            <person name="Hall N."/>
            <person name="Watson M."/>
            <person name="Adriaenssens E.M."/>
            <person name="Foster-Nyarko E."/>
            <person name="Jarju S."/>
            <person name="Secka A."/>
            <person name="Antonio M."/>
            <person name="Oren A."/>
            <person name="Chaudhuri R.R."/>
            <person name="La Ragione R."/>
            <person name="Hildebrand F."/>
            <person name="Pallen M.J."/>
        </authorList>
    </citation>
    <scope>NUCLEOTIDE SEQUENCE</scope>
    <source>
        <strain evidence="11">CHK172-16539</strain>
    </source>
</reference>